<protein>
    <submittedName>
        <fullName evidence="2">Stage II sporulation protein GA (Sporulation sigma-E factor processing peptidase)</fullName>
        <ecNumber evidence="2">3.4.23.-</ecNumber>
    </submittedName>
</protein>
<dbReference type="EMBL" id="JAFBFC010000001">
    <property type="protein sequence ID" value="MBM7701781.1"/>
    <property type="molecule type" value="Genomic_DNA"/>
</dbReference>
<dbReference type="GO" id="GO:0016787">
    <property type="term" value="F:hydrolase activity"/>
    <property type="evidence" value="ECO:0007669"/>
    <property type="project" value="UniProtKB-KW"/>
</dbReference>
<dbReference type="InterPro" id="IPR005081">
    <property type="entry name" value="SpoIIGA"/>
</dbReference>
<keyword evidence="3" id="KW-1185">Reference proteome</keyword>
<feature type="transmembrane region" description="Helical" evidence="1">
    <location>
        <begin position="136"/>
        <end position="152"/>
    </location>
</feature>
<accession>A0ABS2QQR2</accession>
<dbReference type="RefSeq" id="WP_239583277.1">
    <property type="nucleotide sequence ID" value="NZ_JAFBFC010000001.1"/>
</dbReference>
<sequence length="312" mass="35402">MESITLPVYLDVIWLLNFGLDAILLMLCGTILKRSFKWWRLGLGAFIGSLIVLLMFTPFSSIMLHPFVKILFSILMVLTTFGYKRLRFFLENALTFYFATFVVGGGLMGMHFLFEDQFLSFEGVVTSTTASFGDPVSWLFVVIGFPILAYFSKYRIDDLRMKNITFDQLVKVEITLNKEVISLIGLIDSGNQLVDPLTKTPVMIMTADSVKDILPASILEMSKNVQSFSHNQEIDNEWYSKIRFVPYRSVGHANQLLLAIKPDKVKVERQTDSIHIQKVLIGISHTQLSAENQYQCIVHPKVMVTGEVYSAS</sequence>
<feature type="transmembrane region" description="Helical" evidence="1">
    <location>
        <begin position="95"/>
        <end position="114"/>
    </location>
</feature>
<comment type="caution">
    <text evidence="2">The sequence shown here is derived from an EMBL/GenBank/DDBJ whole genome shotgun (WGS) entry which is preliminary data.</text>
</comment>
<dbReference type="EC" id="3.4.23.-" evidence="2"/>
<keyword evidence="1" id="KW-0812">Transmembrane</keyword>
<keyword evidence="1" id="KW-1133">Transmembrane helix</keyword>
<dbReference type="Pfam" id="PF03419">
    <property type="entry name" value="Peptidase_U4"/>
    <property type="match status" value="1"/>
</dbReference>
<organism evidence="2 3">
    <name type="scientific">Priestia iocasae</name>
    <dbReference type="NCBI Taxonomy" id="2291674"/>
    <lineage>
        <taxon>Bacteria</taxon>
        <taxon>Bacillati</taxon>
        <taxon>Bacillota</taxon>
        <taxon>Bacilli</taxon>
        <taxon>Bacillales</taxon>
        <taxon>Bacillaceae</taxon>
        <taxon>Priestia</taxon>
    </lineage>
</organism>
<feature type="transmembrane region" description="Helical" evidence="1">
    <location>
        <begin position="12"/>
        <end position="32"/>
    </location>
</feature>
<name>A0ABS2QQR2_9BACI</name>
<evidence type="ECO:0000313" key="3">
    <source>
        <dbReference type="Proteomes" id="UP000809829"/>
    </source>
</evidence>
<feature type="transmembrane region" description="Helical" evidence="1">
    <location>
        <begin position="62"/>
        <end position="83"/>
    </location>
</feature>
<keyword evidence="1" id="KW-0472">Membrane</keyword>
<proteinExistence type="predicted"/>
<reference evidence="2 3" key="1">
    <citation type="submission" date="2021-01" db="EMBL/GenBank/DDBJ databases">
        <title>Genomic Encyclopedia of Type Strains, Phase IV (KMG-IV): sequencing the most valuable type-strain genomes for metagenomic binning, comparative biology and taxonomic classification.</title>
        <authorList>
            <person name="Goeker M."/>
        </authorList>
    </citation>
    <scope>NUCLEOTIDE SEQUENCE [LARGE SCALE GENOMIC DNA]</scope>
    <source>
        <strain evidence="2 3">DSM 104297</strain>
    </source>
</reference>
<dbReference type="PIRSF" id="PIRSF018571">
    <property type="entry name" value="SpoIIGA"/>
    <property type="match status" value="1"/>
</dbReference>
<dbReference type="Proteomes" id="UP000809829">
    <property type="component" value="Unassembled WGS sequence"/>
</dbReference>
<evidence type="ECO:0000313" key="2">
    <source>
        <dbReference type="EMBL" id="MBM7701781.1"/>
    </source>
</evidence>
<feature type="transmembrane region" description="Helical" evidence="1">
    <location>
        <begin position="39"/>
        <end position="56"/>
    </location>
</feature>
<evidence type="ECO:0000256" key="1">
    <source>
        <dbReference type="SAM" id="Phobius"/>
    </source>
</evidence>
<dbReference type="NCBIfam" id="TIGR02854">
    <property type="entry name" value="spore_II_GA"/>
    <property type="match status" value="1"/>
</dbReference>
<keyword evidence="2" id="KW-0378">Hydrolase</keyword>
<gene>
    <name evidence="2" type="ORF">JOC83_000607</name>
</gene>